<dbReference type="OrthoDB" id="5387542at2"/>
<proteinExistence type="inferred from homology"/>
<dbReference type="STRING" id="37625.SAMN05660420_00032"/>
<gene>
    <name evidence="6" type="ORF">SAMN05660420_00032</name>
</gene>
<dbReference type="CDD" id="cd11614">
    <property type="entry name" value="SAF_CpaB_FlgA_like"/>
    <property type="match status" value="1"/>
</dbReference>
<keyword evidence="2 4" id="KW-0732">Signal</keyword>
<dbReference type="Proteomes" id="UP000199409">
    <property type="component" value="Unassembled WGS sequence"/>
</dbReference>
<dbReference type="InterPro" id="IPR039246">
    <property type="entry name" value="Flagellar_FlgA"/>
</dbReference>
<feature type="domain" description="SAF" evidence="5">
    <location>
        <begin position="116"/>
        <end position="177"/>
    </location>
</feature>
<keyword evidence="6" id="KW-0969">Cilium</keyword>
<dbReference type="EMBL" id="FNQN01000001">
    <property type="protein sequence ID" value="SDZ73833.1"/>
    <property type="molecule type" value="Genomic_DNA"/>
</dbReference>
<dbReference type="Gene3D" id="3.90.1210.10">
    <property type="entry name" value="Antifreeze-like/N-acetylneuraminic acid synthase C-terminal domain"/>
    <property type="match status" value="1"/>
</dbReference>
<evidence type="ECO:0000313" key="7">
    <source>
        <dbReference type="Proteomes" id="UP000199409"/>
    </source>
</evidence>
<sequence>MKYLLSLFLILALPLTVFAATGQSTATTGPLINQQEMKQILNDYLAEQSLSLPQVDLHFKSVKLPEPYRVPAGRISHEVIPAKPGMIGSRRVTLMTRVDGQIISNQSIRVELEAMAEVAIATSSLRRGEILDAGNFELQYQDISKLKDPIFAAEDIIGKRLKRSIRLGEPLQINQVEFPPVIKRGERVTIQVQSMGLMLSAAGEAKQDGSTGEAIRVMNSNSHKEILCQVVAPGLVKVEL</sequence>
<evidence type="ECO:0000256" key="1">
    <source>
        <dbReference type="ARBA" id="ARBA00004418"/>
    </source>
</evidence>
<comment type="subcellular location">
    <subcellularLocation>
        <location evidence="1 4">Periplasm</location>
    </subcellularLocation>
</comment>
<dbReference type="RefSeq" id="WP_092343914.1">
    <property type="nucleotide sequence ID" value="NZ_FNQN01000001.1"/>
</dbReference>
<dbReference type="GO" id="GO:0042597">
    <property type="term" value="C:periplasmic space"/>
    <property type="evidence" value="ECO:0007669"/>
    <property type="project" value="UniProtKB-SubCell"/>
</dbReference>
<keyword evidence="3 4" id="KW-0574">Periplasm</keyword>
<evidence type="ECO:0000256" key="4">
    <source>
        <dbReference type="RuleBase" id="RU362063"/>
    </source>
</evidence>
<dbReference type="SMART" id="SM00858">
    <property type="entry name" value="SAF"/>
    <property type="match status" value="1"/>
</dbReference>
<protein>
    <recommendedName>
        <fullName evidence="4">Flagella basal body P-ring formation protein FlgA</fullName>
    </recommendedName>
</protein>
<keyword evidence="4" id="KW-1005">Bacterial flagellum biogenesis</keyword>
<name>A0A1H3VGB4_9BACT</name>
<keyword evidence="7" id="KW-1185">Reference proteome</keyword>
<accession>A0A1H3VGB4</accession>
<organism evidence="6 7">
    <name type="scientific">Desulfuromusa kysingii</name>
    <dbReference type="NCBI Taxonomy" id="37625"/>
    <lineage>
        <taxon>Bacteria</taxon>
        <taxon>Pseudomonadati</taxon>
        <taxon>Thermodesulfobacteriota</taxon>
        <taxon>Desulfuromonadia</taxon>
        <taxon>Desulfuromonadales</taxon>
        <taxon>Geopsychrobacteraceae</taxon>
        <taxon>Desulfuromusa</taxon>
    </lineage>
</organism>
<evidence type="ECO:0000256" key="3">
    <source>
        <dbReference type="ARBA" id="ARBA00022764"/>
    </source>
</evidence>
<evidence type="ECO:0000256" key="2">
    <source>
        <dbReference type="ARBA" id="ARBA00022729"/>
    </source>
</evidence>
<feature type="signal peptide" evidence="4">
    <location>
        <begin position="1"/>
        <end position="19"/>
    </location>
</feature>
<dbReference type="Pfam" id="PF13144">
    <property type="entry name" value="ChapFlgA"/>
    <property type="match status" value="1"/>
</dbReference>
<dbReference type="PANTHER" id="PTHR36307:SF1">
    <property type="entry name" value="FLAGELLA BASAL BODY P-RING FORMATION PROTEIN FLGA"/>
    <property type="match status" value="1"/>
</dbReference>
<dbReference type="InterPro" id="IPR013974">
    <property type="entry name" value="SAF"/>
</dbReference>
<dbReference type="NCBIfam" id="TIGR03170">
    <property type="entry name" value="flgA_cterm"/>
    <property type="match status" value="1"/>
</dbReference>
<feature type="chain" id="PRO_5011328086" description="Flagella basal body P-ring formation protein FlgA" evidence="4">
    <location>
        <begin position="20"/>
        <end position="240"/>
    </location>
</feature>
<keyword evidence="6" id="KW-0282">Flagellum</keyword>
<dbReference type="GO" id="GO:0044780">
    <property type="term" value="P:bacterial-type flagellum assembly"/>
    <property type="evidence" value="ECO:0007669"/>
    <property type="project" value="InterPro"/>
</dbReference>
<evidence type="ECO:0000313" key="6">
    <source>
        <dbReference type="EMBL" id="SDZ73833.1"/>
    </source>
</evidence>
<dbReference type="PANTHER" id="PTHR36307">
    <property type="entry name" value="FLAGELLA BASAL BODY P-RING FORMATION PROTEIN FLGA"/>
    <property type="match status" value="1"/>
</dbReference>
<evidence type="ECO:0000259" key="5">
    <source>
        <dbReference type="SMART" id="SM00858"/>
    </source>
</evidence>
<comment type="similarity">
    <text evidence="4">Belongs to the FlgA family.</text>
</comment>
<dbReference type="Gene3D" id="2.30.30.760">
    <property type="match status" value="1"/>
</dbReference>
<keyword evidence="6" id="KW-0966">Cell projection</keyword>
<dbReference type="AlphaFoldDB" id="A0A1H3VGB4"/>
<reference evidence="6 7" key="1">
    <citation type="submission" date="2016-10" db="EMBL/GenBank/DDBJ databases">
        <authorList>
            <person name="de Groot N.N."/>
        </authorList>
    </citation>
    <scope>NUCLEOTIDE SEQUENCE [LARGE SCALE GENOMIC DNA]</scope>
    <source>
        <strain evidence="6 7">DSM 7343</strain>
    </source>
</reference>
<dbReference type="InterPro" id="IPR017585">
    <property type="entry name" value="SAF_FlgA"/>
</dbReference>
<comment type="function">
    <text evidence="4">Involved in the assembly process of the P-ring formation. It may associate with FlgF on the rod constituting a structure essential for the P-ring assembly or may act as a modulator protein for the P-ring assembly.</text>
</comment>